<evidence type="ECO:0000313" key="2">
    <source>
        <dbReference type="Proteomes" id="UP000587070"/>
    </source>
</evidence>
<keyword evidence="2" id="KW-1185">Reference proteome</keyword>
<reference evidence="1 2" key="1">
    <citation type="submission" date="2020-08" db="EMBL/GenBank/DDBJ databases">
        <title>Genome sequencing of Purple Non-Sulfur Bacteria from various extreme environments.</title>
        <authorList>
            <person name="Mayer M."/>
        </authorList>
    </citation>
    <scope>NUCLEOTIDE SEQUENCE [LARGE SCALE GENOMIC DNA]</scope>
    <source>
        <strain evidence="1 2">2761</strain>
    </source>
</reference>
<evidence type="ECO:0000313" key="1">
    <source>
        <dbReference type="EMBL" id="MBB4248383.1"/>
    </source>
</evidence>
<dbReference type="Pfam" id="PF25209">
    <property type="entry name" value="Phage_capsid_4"/>
    <property type="match status" value="1"/>
</dbReference>
<dbReference type="Proteomes" id="UP000587070">
    <property type="component" value="Unassembled WGS sequence"/>
</dbReference>
<comment type="caution">
    <text evidence="1">The sequence shown here is derived from an EMBL/GenBank/DDBJ whole genome shotgun (WGS) entry which is preliminary data.</text>
</comment>
<protein>
    <recommendedName>
        <fullName evidence="3">Bacteriophage Mu GpT domain-containing protein</fullName>
    </recommendedName>
</protein>
<evidence type="ECO:0008006" key="3">
    <source>
        <dbReference type="Google" id="ProtNLM"/>
    </source>
</evidence>
<accession>A0A840G7R4</accession>
<dbReference type="EMBL" id="JACIGE010000010">
    <property type="protein sequence ID" value="MBB4248383.1"/>
    <property type="molecule type" value="Genomic_DNA"/>
</dbReference>
<sequence>MRVIPANGIRGQVALREAAEVVSEWRQIMELVRDAIRRTFASQVPSGEAPWVGLEAMYPDRAVIEIDGKYWAYPYTLDGNTVTLGVPVQVLETYVPIKEAEPGFAAGAFIEAISGDNAAASGKWLIRVIRAGLSANDVFYPDAVLREAVPLFNGARVFMKSDAEHIKGAGKDVRNLIGGLAQAEFVEGAGADQGEIRAVFTLIEAEGAEAVKLREAYDRGLAGLFGFSIDASGAAKADMREGKKVRVARSITQVQSVDLIVEPGAGGELIRLVEAAPATPHEENEMGLRQKMIEAIAAKRPGYTGEGVSDEQLETDYREAVAGTQFRSGQEVSGKDALAAVRLVEARFEARVMIGGSTLPQVAKDKLLSRFAEAKDVFAVVDVQKAIDDERAYLAKFTESGRVVIPGLDIEVEDRSVKMASMLDAFFDPTHKDHEQTQSFRECYGQLTGDFRVTGRIEDCDRTRMAESFGAVFRESVDTAGFANVLGNSLRRAMLSNYRAAVDFQAWKQIVNIVPINDFRSNERVRYGGYGDLPAVAEKGAYTALTTPTDEKASYAVTKRGGTEAVSLEAIRNDDVGAIRQVPIRMGRSAARTLAKFVFDFLRTNPTIYDTLTLFHATHGNLFTAALDATTFNAHRLAMMKQTEIGSLDRLGIAPSFLVVPVELQDAAVNLFNRSTNLDKTFIQSLAPTIIPVWYWTDANDWCTAANPLDIPGIEIGFLDGKQEPDMFVQDMPTVGSLFSNDQVTYKLRHVYGGNVTDFRGFTKAVVP</sequence>
<dbReference type="AlphaFoldDB" id="A0A840G7R4"/>
<organism evidence="1 2">
    <name type="scientific">Rhodocyclus tenuis</name>
    <name type="common">Rhodospirillum tenue</name>
    <dbReference type="NCBI Taxonomy" id="1066"/>
    <lineage>
        <taxon>Bacteria</taxon>
        <taxon>Pseudomonadati</taxon>
        <taxon>Pseudomonadota</taxon>
        <taxon>Betaproteobacteria</taxon>
        <taxon>Rhodocyclales</taxon>
        <taxon>Rhodocyclaceae</taxon>
        <taxon>Rhodocyclus</taxon>
    </lineage>
</organism>
<dbReference type="RefSeq" id="WP_153117374.1">
    <property type="nucleotide sequence ID" value="NZ_JACIGE010000010.1"/>
</dbReference>
<name>A0A840G7R4_RHOTE</name>
<proteinExistence type="predicted"/>
<gene>
    <name evidence="1" type="ORF">GGD90_002775</name>
</gene>
<dbReference type="OrthoDB" id="9806592at2"/>